<dbReference type="InterPro" id="IPR005178">
    <property type="entry name" value="Ostalpha/TMEM184C"/>
</dbReference>
<gene>
    <name evidence="7" type="ORF">SmJEL517_g04848</name>
</gene>
<evidence type="ECO:0000256" key="1">
    <source>
        <dbReference type="ARBA" id="ARBA00004141"/>
    </source>
</evidence>
<feature type="region of interest" description="Disordered" evidence="5">
    <location>
        <begin position="449"/>
        <end position="516"/>
    </location>
</feature>
<dbReference type="STRING" id="1806994.A0A507BXW9"/>
<dbReference type="Pfam" id="PF03619">
    <property type="entry name" value="Solute_trans_a"/>
    <property type="match status" value="1"/>
</dbReference>
<dbReference type="Proteomes" id="UP000319731">
    <property type="component" value="Unassembled WGS sequence"/>
</dbReference>
<sequence length="516" mass="58741">MASIFDSEEGSDKLGETAVIFAALGATIGSGISLWSMAMHLKNYRRPDLQRAILRIIWMVPIYAIASFTSLSSRYLSDYIDTIRDVYEAFVIYTFLTLLINYLGGERAIMSLMETRMRTHHMWPFSLCLDPLDVSNPQTFLLIRRGVLQFVLIKPVLALLILLLKISDSYHEGYISWTSAYMWISLIYNMSVCTAMYFLIMFYYICSKDLQPYRPLPKFICIKAIIFFSFWQGLTISFLVALGAIRAKGVYDANNIAVALQDFLICIECVGFALGHWYAFSWKDYTSSRLSSRLPLRHALKDALGVRDIVIDWRHTLRGTTFHSGPRLTRSHLFERELEDGERDFVLGGNQRAFYDPDTFNYATRRNYNDSIYGDAYSDEDATSLDFPDLDQDPELESTYEKARDLLYGDYNYPPLPEEGFRNPPLIQERIDAARGRISQIFEGFQTDAAAKKTSEEAQRGAARLSRSPMQKVVDPFAELADEEPFKGDEGEEAVASEEEDGGEDTGLLGKGKGRI</sequence>
<feature type="transmembrane region" description="Helical" evidence="6">
    <location>
        <begin position="257"/>
        <end position="280"/>
    </location>
</feature>
<feature type="transmembrane region" description="Helical" evidence="6">
    <location>
        <begin position="52"/>
        <end position="70"/>
    </location>
</feature>
<organism evidence="7 8">
    <name type="scientific">Synchytrium microbalum</name>
    <dbReference type="NCBI Taxonomy" id="1806994"/>
    <lineage>
        <taxon>Eukaryota</taxon>
        <taxon>Fungi</taxon>
        <taxon>Fungi incertae sedis</taxon>
        <taxon>Chytridiomycota</taxon>
        <taxon>Chytridiomycota incertae sedis</taxon>
        <taxon>Chytridiomycetes</taxon>
        <taxon>Synchytriales</taxon>
        <taxon>Synchytriaceae</taxon>
        <taxon>Synchytrium</taxon>
    </lineage>
</organism>
<feature type="transmembrane region" description="Helical" evidence="6">
    <location>
        <begin position="186"/>
        <end position="205"/>
    </location>
</feature>
<dbReference type="AlphaFoldDB" id="A0A507BXW9"/>
<keyword evidence="4 6" id="KW-0472">Membrane</keyword>
<proteinExistence type="predicted"/>
<evidence type="ECO:0000256" key="5">
    <source>
        <dbReference type="SAM" id="MobiDB-lite"/>
    </source>
</evidence>
<feature type="transmembrane region" description="Helical" evidence="6">
    <location>
        <begin position="147"/>
        <end position="166"/>
    </location>
</feature>
<dbReference type="SMART" id="SM01417">
    <property type="entry name" value="Solute_trans_a"/>
    <property type="match status" value="1"/>
</dbReference>
<dbReference type="GeneID" id="42006073"/>
<evidence type="ECO:0008006" key="9">
    <source>
        <dbReference type="Google" id="ProtNLM"/>
    </source>
</evidence>
<evidence type="ECO:0000256" key="4">
    <source>
        <dbReference type="ARBA" id="ARBA00023136"/>
    </source>
</evidence>
<reference evidence="7 8" key="1">
    <citation type="journal article" date="2019" name="Sci. Rep.">
        <title>Comparative genomics of chytrid fungi reveal insights into the obligate biotrophic and pathogenic lifestyle of Synchytrium endobioticum.</title>
        <authorList>
            <person name="van de Vossenberg B.T.L.H."/>
            <person name="Warris S."/>
            <person name="Nguyen H.D.T."/>
            <person name="van Gent-Pelzer M.P.E."/>
            <person name="Joly D.L."/>
            <person name="van de Geest H.C."/>
            <person name="Bonants P.J.M."/>
            <person name="Smith D.S."/>
            <person name="Levesque C.A."/>
            <person name="van der Lee T.A.J."/>
        </authorList>
    </citation>
    <scope>NUCLEOTIDE SEQUENCE [LARGE SCALE GENOMIC DNA]</scope>
    <source>
        <strain evidence="7 8">JEL517</strain>
    </source>
</reference>
<feature type="transmembrane region" description="Helical" evidence="6">
    <location>
        <begin position="90"/>
        <end position="109"/>
    </location>
</feature>
<evidence type="ECO:0000313" key="7">
    <source>
        <dbReference type="EMBL" id="TPX31951.1"/>
    </source>
</evidence>
<dbReference type="PANTHER" id="PTHR23423">
    <property type="entry name" value="ORGANIC SOLUTE TRANSPORTER-RELATED"/>
    <property type="match status" value="1"/>
</dbReference>
<feature type="transmembrane region" description="Helical" evidence="6">
    <location>
        <begin position="20"/>
        <end position="40"/>
    </location>
</feature>
<protein>
    <recommendedName>
        <fullName evidence="9">DUF300-domain-containing protein</fullName>
    </recommendedName>
</protein>
<keyword evidence="3 6" id="KW-1133">Transmembrane helix</keyword>
<comment type="caution">
    <text evidence="7">The sequence shown here is derived from an EMBL/GenBank/DDBJ whole genome shotgun (WGS) entry which is preliminary data.</text>
</comment>
<comment type="subcellular location">
    <subcellularLocation>
        <location evidence="1">Membrane</location>
        <topology evidence="1">Multi-pass membrane protein</topology>
    </subcellularLocation>
</comment>
<dbReference type="EMBL" id="QEAO01000037">
    <property type="protein sequence ID" value="TPX31951.1"/>
    <property type="molecule type" value="Genomic_DNA"/>
</dbReference>
<feature type="transmembrane region" description="Helical" evidence="6">
    <location>
        <begin position="225"/>
        <end position="245"/>
    </location>
</feature>
<dbReference type="OrthoDB" id="2117338at2759"/>
<evidence type="ECO:0000256" key="2">
    <source>
        <dbReference type="ARBA" id="ARBA00022692"/>
    </source>
</evidence>
<feature type="compositionally biased region" description="Basic and acidic residues" evidence="5">
    <location>
        <begin position="450"/>
        <end position="459"/>
    </location>
</feature>
<evidence type="ECO:0000313" key="8">
    <source>
        <dbReference type="Proteomes" id="UP000319731"/>
    </source>
</evidence>
<dbReference type="GO" id="GO:0016020">
    <property type="term" value="C:membrane"/>
    <property type="evidence" value="ECO:0007669"/>
    <property type="project" value="UniProtKB-SubCell"/>
</dbReference>
<keyword evidence="2 6" id="KW-0812">Transmembrane</keyword>
<dbReference type="RefSeq" id="XP_031023262.1">
    <property type="nucleotide sequence ID" value="XM_031170776.1"/>
</dbReference>
<accession>A0A507BXW9</accession>
<name>A0A507BXW9_9FUNG</name>
<feature type="compositionally biased region" description="Acidic residues" evidence="5">
    <location>
        <begin position="490"/>
        <end position="504"/>
    </location>
</feature>
<evidence type="ECO:0000256" key="3">
    <source>
        <dbReference type="ARBA" id="ARBA00022989"/>
    </source>
</evidence>
<evidence type="ECO:0000256" key="6">
    <source>
        <dbReference type="SAM" id="Phobius"/>
    </source>
</evidence>
<keyword evidence="8" id="KW-1185">Reference proteome</keyword>